<proteinExistence type="inferred from homology"/>
<comment type="similarity">
    <text evidence="1">Belongs to the TCP11 family.</text>
</comment>
<dbReference type="AlphaFoldDB" id="A0AAN6E5S0"/>
<dbReference type="InterPro" id="IPR008862">
    <property type="entry name" value="Tcp11"/>
</dbReference>
<comment type="caution">
    <text evidence="3">The sequence shown here is derived from an EMBL/GenBank/DDBJ whole genome shotgun (WGS) entry which is preliminary data.</text>
</comment>
<dbReference type="PANTHER" id="PTHR12832:SF11">
    <property type="entry name" value="LD23868P"/>
    <property type="match status" value="1"/>
</dbReference>
<evidence type="ECO:0000313" key="4">
    <source>
        <dbReference type="Proteomes" id="UP001203852"/>
    </source>
</evidence>
<evidence type="ECO:0000256" key="2">
    <source>
        <dbReference type="SAM" id="MobiDB-lite"/>
    </source>
</evidence>
<feature type="region of interest" description="Disordered" evidence="2">
    <location>
        <begin position="1"/>
        <end position="38"/>
    </location>
</feature>
<sequence>MTNSEQGEYESDDSGMGEWGNERVADRSGRAQKAAITDRRFPADATNYRLTEPSASFTSTAMASSMRPRVGVPGKGNTQTGGELDFTNGSDAALGTLACEHISALDYSIASTVATSLSVERGSLVTESEQSEECSPDKRLIPPCTSEEDRAALLHATFLPPVTKGSLEELDLDWIQSNINLRVDLNYDHDLHFTPVSGHKGRQKKEEAVEYWLSLAAELRIAYQHGTLDDCASCPKASPPSTPPYFTPRLSQMFLSLQDLLLTLVPDHDREQVNQYFDIELLLQEVSHGLLDVIRLAQWLCGLLTTHCAPMRDELAQEMAEQIQEGAEKGDLQTLVQGIEKLFAFLEAMKLDVANHQIRSFRYHLIEDTVAFQQDYFHTRLWGGKVNANASKQWYEEAVRKHHECSISITIRNTPAHSALIHGLVELCCSPSSVIPETLKHDQARLQTIRNEIQDVVHLVISLTVFDHFVQHILGGQRPVSTVQTQIRQTRKLLESRIMDLTDGTMARNKSITEVWSQNHRAIALELTRAAWVACGRNPALLVHAEVDSKAIELSNSFRSHGPTTARVLRKVLEKATHDHAKRFHKMTTLAISEDQRQWHQVRQQRQQGRNRPGIEEPARMLAHVAVVHWRVWADLVYLAQ</sequence>
<reference evidence="3" key="1">
    <citation type="journal article" date="2022" name="bioRxiv">
        <title>Deciphering the potential niche of two novel black yeast fungi from a biological soil crust based on their genomes, phenotypes, and melanin regulation.</title>
        <authorList>
            <consortium name="DOE Joint Genome Institute"/>
            <person name="Carr E.C."/>
            <person name="Barton Q."/>
            <person name="Grambo S."/>
            <person name="Sullivan M."/>
            <person name="Renfro C.M."/>
            <person name="Kuo A."/>
            <person name="Pangilinan J."/>
            <person name="Lipzen A."/>
            <person name="Keymanesh K."/>
            <person name="Savage E."/>
            <person name="Barry K."/>
            <person name="Grigoriev I.V."/>
            <person name="Riekhof W.R."/>
            <person name="Harris S.S."/>
        </authorList>
    </citation>
    <scope>NUCLEOTIDE SEQUENCE</scope>
    <source>
        <strain evidence="3">JF 03-4F</strain>
    </source>
</reference>
<dbReference type="EMBL" id="MU404350">
    <property type="protein sequence ID" value="KAI1617967.1"/>
    <property type="molecule type" value="Genomic_DNA"/>
</dbReference>
<protein>
    <submittedName>
        <fullName evidence="3">T-complex protein 11-domain-containing protein</fullName>
    </submittedName>
</protein>
<evidence type="ECO:0000313" key="3">
    <source>
        <dbReference type="EMBL" id="KAI1617967.1"/>
    </source>
</evidence>
<keyword evidence="4" id="KW-1185">Reference proteome</keyword>
<gene>
    <name evidence="3" type="ORF">EDD36DRAFT_413668</name>
</gene>
<feature type="compositionally biased region" description="Basic and acidic residues" evidence="2">
    <location>
        <begin position="20"/>
        <end position="29"/>
    </location>
</feature>
<evidence type="ECO:0000256" key="1">
    <source>
        <dbReference type="ARBA" id="ARBA00010954"/>
    </source>
</evidence>
<dbReference type="GO" id="GO:0010737">
    <property type="term" value="P:protein kinase A signaling"/>
    <property type="evidence" value="ECO:0007669"/>
    <property type="project" value="TreeGrafter"/>
</dbReference>
<dbReference type="Proteomes" id="UP001203852">
    <property type="component" value="Unassembled WGS sequence"/>
</dbReference>
<organism evidence="3 4">
    <name type="scientific">Exophiala viscosa</name>
    <dbReference type="NCBI Taxonomy" id="2486360"/>
    <lineage>
        <taxon>Eukaryota</taxon>
        <taxon>Fungi</taxon>
        <taxon>Dikarya</taxon>
        <taxon>Ascomycota</taxon>
        <taxon>Pezizomycotina</taxon>
        <taxon>Eurotiomycetes</taxon>
        <taxon>Chaetothyriomycetidae</taxon>
        <taxon>Chaetothyriales</taxon>
        <taxon>Herpotrichiellaceae</taxon>
        <taxon>Exophiala</taxon>
    </lineage>
</organism>
<accession>A0AAN6E5S0</accession>
<dbReference type="PANTHER" id="PTHR12832">
    <property type="entry name" value="TESTIS-SPECIFIC PROTEIN PBS13 T-COMPLEX 11"/>
    <property type="match status" value="1"/>
</dbReference>
<dbReference type="Pfam" id="PF05794">
    <property type="entry name" value="Tcp11"/>
    <property type="match status" value="1"/>
</dbReference>
<name>A0AAN6E5S0_9EURO</name>